<dbReference type="InterPro" id="IPR050203">
    <property type="entry name" value="Trp-tRNA_synthetase"/>
</dbReference>
<dbReference type="Pfam" id="PF00579">
    <property type="entry name" value="tRNA-synt_1b"/>
    <property type="match status" value="1"/>
</dbReference>
<keyword evidence="7 9" id="KW-0030">Aminoacyl-tRNA synthetase</keyword>
<evidence type="ECO:0000256" key="8">
    <source>
        <dbReference type="NCBIfam" id="TIGR00233"/>
    </source>
</evidence>
<proteinExistence type="inferred from homology"/>
<evidence type="ECO:0000256" key="7">
    <source>
        <dbReference type="ARBA" id="ARBA00023146"/>
    </source>
</evidence>
<dbReference type="InterPro" id="IPR001412">
    <property type="entry name" value="aa-tRNA-synth_I_CS"/>
</dbReference>
<dbReference type="CDD" id="cd00806">
    <property type="entry name" value="TrpRS_core"/>
    <property type="match status" value="1"/>
</dbReference>
<evidence type="ECO:0000256" key="3">
    <source>
        <dbReference type="ARBA" id="ARBA00022598"/>
    </source>
</evidence>
<evidence type="ECO:0000256" key="1">
    <source>
        <dbReference type="ARBA" id="ARBA00005594"/>
    </source>
</evidence>
<dbReference type="SUPFAM" id="SSF52374">
    <property type="entry name" value="Nucleotidylyl transferase"/>
    <property type="match status" value="1"/>
</dbReference>
<evidence type="ECO:0000256" key="6">
    <source>
        <dbReference type="ARBA" id="ARBA00022917"/>
    </source>
</evidence>
<evidence type="ECO:0000256" key="2">
    <source>
        <dbReference type="ARBA" id="ARBA00013161"/>
    </source>
</evidence>
<keyword evidence="3 9" id="KW-0436">Ligase</keyword>
<protein>
    <recommendedName>
        <fullName evidence="2 8">Tryptophan--tRNA ligase</fullName>
        <ecNumber evidence="2 8">6.1.1.2</ecNumber>
    </recommendedName>
</protein>
<gene>
    <name evidence="10" type="ORF">AshY1_00050</name>
</gene>
<dbReference type="EMBL" id="CP146843">
    <property type="protein sequence ID" value="WYY26162.1"/>
    <property type="molecule type" value="Genomic_DNA"/>
</dbReference>
<reference evidence="10" key="1">
    <citation type="submission" date="2024-03" db="EMBL/GenBank/DDBJ databases">
        <title>The Complete Genome of 'Candidatus Phytoplasma fraxini' AshY1 from the Ash Yellows Group.</title>
        <authorList>
            <person name="Boehm J.W."/>
            <person name="Huettel B."/>
            <person name="Schneider B."/>
            <person name="Kube M."/>
        </authorList>
    </citation>
    <scope>NUCLEOTIDE SEQUENCE [LARGE SCALE GENOMIC DNA]</scope>
    <source>
        <strain evidence="10">AshY1</strain>
    </source>
</reference>
<dbReference type="NCBIfam" id="TIGR00233">
    <property type="entry name" value="trpS"/>
    <property type="match status" value="1"/>
</dbReference>
<dbReference type="EC" id="6.1.1.2" evidence="2 8"/>
<evidence type="ECO:0000313" key="10">
    <source>
        <dbReference type="EMBL" id="WYY26162.1"/>
    </source>
</evidence>
<dbReference type="Gene3D" id="1.10.240.10">
    <property type="entry name" value="Tyrosyl-Transfer RNA Synthetase"/>
    <property type="match status" value="1"/>
</dbReference>
<organism evidence="10 11">
    <name type="scientific">Ash yellows phytoplasma</name>
    <dbReference type="NCBI Taxonomy" id="35780"/>
    <lineage>
        <taxon>Bacteria</taxon>
        <taxon>Bacillati</taxon>
        <taxon>Mycoplasmatota</taxon>
        <taxon>Mollicutes</taxon>
        <taxon>Acholeplasmatales</taxon>
        <taxon>Acholeplasmataceae</taxon>
        <taxon>Candidatus Phytoplasma</taxon>
        <taxon>16SrVII (Ash yellows group)</taxon>
    </lineage>
</organism>
<comment type="similarity">
    <text evidence="1 9">Belongs to the class-I aminoacyl-tRNA synthetase family.</text>
</comment>
<evidence type="ECO:0000256" key="5">
    <source>
        <dbReference type="ARBA" id="ARBA00022840"/>
    </source>
</evidence>
<keyword evidence="5 9" id="KW-0067">ATP-binding</keyword>
<dbReference type="PROSITE" id="PS00178">
    <property type="entry name" value="AA_TRNA_LIGASE_I"/>
    <property type="match status" value="1"/>
</dbReference>
<evidence type="ECO:0000313" key="11">
    <source>
        <dbReference type="Proteomes" id="UP001484199"/>
    </source>
</evidence>
<sequence>MKKIIFKKKRLITAIKPTGELTLGNYLGIIKPLILFQNKYSEEYDFYVFIADLHSLTNFQKPNILKKRIREIIYLLLASGLNLEKTNLFIQSEINQHTYLHYIMESNAYLGELNRMIQFKEKKHSLKEVRVSLFTYPLLMSSDILLYDIDVVLVGQDQKQHLELIRSLAKRFNNLYGDTFVVPEFLQLGAMIKSLIEPQKKMSKSSFLNNYDDKGCVFLLENLENIRKKILKSITDSEDNIKYDLEKKSGLSNLLTIYSSLTNCTLNEAVKYFQKFSYKAFKEEVANVLIEEIKIIQTNFYDLQKQNNLEKILEKGTQQVKVMAEKKLKEIKQKLGLDLN</sequence>
<dbReference type="RefSeq" id="WP_341266573.1">
    <property type="nucleotide sequence ID" value="NZ_CP146843.1"/>
</dbReference>
<keyword evidence="6 9" id="KW-0648">Protein biosynthesis</keyword>
<evidence type="ECO:0000256" key="9">
    <source>
        <dbReference type="RuleBase" id="RU363036"/>
    </source>
</evidence>
<dbReference type="PANTHER" id="PTHR43766:SF1">
    <property type="entry name" value="TRYPTOPHAN--TRNA LIGASE, MITOCHONDRIAL"/>
    <property type="match status" value="1"/>
</dbReference>
<accession>A0ABZ2U948</accession>
<evidence type="ECO:0000256" key="4">
    <source>
        <dbReference type="ARBA" id="ARBA00022741"/>
    </source>
</evidence>
<dbReference type="PANTHER" id="PTHR43766">
    <property type="entry name" value="TRYPTOPHAN--TRNA LIGASE, MITOCHONDRIAL"/>
    <property type="match status" value="1"/>
</dbReference>
<dbReference type="InterPro" id="IPR002306">
    <property type="entry name" value="Trp-tRNA-ligase"/>
</dbReference>
<dbReference type="Gene3D" id="3.40.50.620">
    <property type="entry name" value="HUPs"/>
    <property type="match status" value="1"/>
</dbReference>
<keyword evidence="4 9" id="KW-0547">Nucleotide-binding</keyword>
<dbReference type="InterPro" id="IPR014729">
    <property type="entry name" value="Rossmann-like_a/b/a_fold"/>
</dbReference>
<dbReference type="PRINTS" id="PR01039">
    <property type="entry name" value="TRNASYNTHTRP"/>
</dbReference>
<name>A0ABZ2U948_ASHYP</name>
<keyword evidence="11" id="KW-1185">Reference proteome</keyword>
<dbReference type="InterPro" id="IPR002305">
    <property type="entry name" value="aa-tRNA-synth_Ic"/>
</dbReference>
<dbReference type="Proteomes" id="UP001484199">
    <property type="component" value="Chromosome"/>
</dbReference>